<dbReference type="RefSeq" id="WP_076341456.1">
    <property type="nucleotide sequence ID" value="NZ_CAPHTN010000099.1"/>
</dbReference>
<dbReference type="AlphaFoldDB" id="A0A1U7NMI7"/>
<evidence type="ECO:0008006" key="4">
    <source>
        <dbReference type="Google" id="ProtNLM"/>
    </source>
</evidence>
<feature type="transmembrane region" description="Helical" evidence="1">
    <location>
        <begin position="134"/>
        <end position="157"/>
    </location>
</feature>
<dbReference type="Pfam" id="PF04474">
    <property type="entry name" value="DUF554"/>
    <property type="match status" value="1"/>
</dbReference>
<accession>A0A1U7NMI7</accession>
<keyword evidence="1" id="KW-1133">Transmembrane helix</keyword>
<organism evidence="2 3">
    <name type="scientific">Dubosiella newyorkensis</name>
    <dbReference type="NCBI Taxonomy" id="1862672"/>
    <lineage>
        <taxon>Bacteria</taxon>
        <taxon>Bacillati</taxon>
        <taxon>Bacillota</taxon>
        <taxon>Erysipelotrichia</taxon>
        <taxon>Erysipelotrichales</taxon>
        <taxon>Erysipelotrichaceae</taxon>
        <taxon>Dubosiella</taxon>
    </lineage>
</organism>
<feature type="transmembrane region" description="Helical" evidence="1">
    <location>
        <begin position="187"/>
        <end position="205"/>
    </location>
</feature>
<keyword evidence="1" id="KW-0812">Transmembrane</keyword>
<name>A0A1U7NMI7_9FIRM</name>
<feature type="transmembrane region" description="Helical" evidence="1">
    <location>
        <begin position="99"/>
        <end position="122"/>
    </location>
</feature>
<sequence length="224" mass="23749">MGTLVNVSAIVLGGLGGMVLGKYLKDSTQQLLMKINGVCVIFLSIQGAMEYMLKDSYTIMLIVSLAIGAVVGERIDIEGALERFGSWLKQKTGNAKNKLFMEGFITSTLTVCIGAMAIVGALQDGLFHDPSTLYAKSLLDLIIVFVLSASLGIGCLFSAIPVGILQGTIMLFSSLLAFLLTDGALDQLSVVGNVLIFCVGLNLIFPKTIKVANLLPALLVVLLF</sequence>
<gene>
    <name evidence="2" type="ORF">BO225_06475</name>
</gene>
<reference evidence="2 3" key="1">
    <citation type="submission" date="2016-11" db="EMBL/GenBank/DDBJ databases">
        <title>Description of two novel members of the family Erysipelotrichaceae: Ileibacterium lipovorans gen. nov., sp. nov. and Dubosiella newyorkensis, gen. nov., sp. nov.</title>
        <authorList>
            <person name="Cox L.M."/>
            <person name="Sohn J."/>
            <person name="Tyrrell K.L."/>
            <person name="Citron D.M."/>
            <person name="Lawson P.A."/>
            <person name="Patel N.B."/>
            <person name="Iizumi T."/>
            <person name="Perez-Perez G.I."/>
            <person name="Goldstein E.J."/>
            <person name="Blaser M.J."/>
        </authorList>
    </citation>
    <scope>NUCLEOTIDE SEQUENCE [LARGE SCALE GENOMIC DNA]</scope>
    <source>
        <strain evidence="2 3">NYU-BL-A4</strain>
    </source>
</reference>
<keyword evidence="1" id="KW-0472">Membrane</keyword>
<feature type="transmembrane region" description="Helical" evidence="1">
    <location>
        <begin position="6"/>
        <end position="24"/>
    </location>
</feature>
<dbReference type="Proteomes" id="UP000186705">
    <property type="component" value="Unassembled WGS sequence"/>
</dbReference>
<comment type="caution">
    <text evidence="2">The sequence shown here is derived from an EMBL/GenBank/DDBJ whole genome shotgun (WGS) entry which is preliminary data.</text>
</comment>
<dbReference type="InterPro" id="IPR007563">
    <property type="entry name" value="DUF554"/>
</dbReference>
<dbReference type="PANTHER" id="PTHR36111">
    <property type="entry name" value="INNER MEMBRANE PROTEIN-RELATED"/>
    <property type="match status" value="1"/>
</dbReference>
<evidence type="ECO:0000313" key="3">
    <source>
        <dbReference type="Proteomes" id="UP000186705"/>
    </source>
</evidence>
<protein>
    <recommendedName>
        <fullName evidence="4">DUF554 domain-containing protein</fullName>
    </recommendedName>
</protein>
<feature type="transmembrane region" description="Helical" evidence="1">
    <location>
        <begin position="31"/>
        <end position="51"/>
    </location>
</feature>
<proteinExistence type="predicted"/>
<dbReference type="STRING" id="1862672.BO225_06475"/>
<dbReference type="GeneID" id="78275587"/>
<dbReference type="EMBL" id="MPKA01000065">
    <property type="protein sequence ID" value="OLU46408.1"/>
    <property type="molecule type" value="Genomic_DNA"/>
</dbReference>
<evidence type="ECO:0000313" key="2">
    <source>
        <dbReference type="EMBL" id="OLU46408.1"/>
    </source>
</evidence>
<keyword evidence="3" id="KW-1185">Reference proteome</keyword>
<dbReference type="PANTHER" id="PTHR36111:SF2">
    <property type="entry name" value="INNER MEMBRANE PROTEIN"/>
    <property type="match status" value="1"/>
</dbReference>
<dbReference type="OrthoDB" id="9797976at2"/>
<evidence type="ECO:0000256" key="1">
    <source>
        <dbReference type="SAM" id="Phobius"/>
    </source>
</evidence>